<keyword evidence="3" id="KW-1185">Reference proteome</keyword>
<gene>
    <name evidence="2" type="ORF">V5O48_000910</name>
</gene>
<evidence type="ECO:0000256" key="1">
    <source>
        <dbReference type="SAM" id="MobiDB-lite"/>
    </source>
</evidence>
<dbReference type="InterPro" id="IPR012386">
    <property type="entry name" value="Cyclic-nucl_3Pdiesterase"/>
</dbReference>
<dbReference type="PANTHER" id="PTHR28141:SF1">
    <property type="entry name" value="2',3'-CYCLIC-NUCLEOTIDE 3'-PHOSPHODIESTERASE"/>
    <property type="match status" value="1"/>
</dbReference>
<organism evidence="2 3">
    <name type="scientific">Marasmius crinis-equi</name>
    <dbReference type="NCBI Taxonomy" id="585013"/>
    <lineage>
        <taxon>Eukaryota</taxon>
        <taxon>Fungi</taxon>
        <taxon>Dikarya</taxon>
        <taxon>Basidiomycota</taxon>
        <taxon>Agaricomycotina</taxon>
        <taxon>Agaricomycetes</taxon>
        <taxon>Agaricomycetidae</taxon>
        <taxon>Agaricales</taxon>
        <taxon>Marasmiineae</taxon>
        <taxon>Marasmiaceae</taxon>
        <taxon>Marasmius</taxon>
    </lineage>
</organism>
<proteinExistence type="predicted"/>
<feature type="region of interest" description="Disordered" evidence="1">
    <location>
        <begin position="1"/>
        <end position="21"/>
    </location>
</feature>
<evidence type="ECO:0008006" key="4">
    <source>
        <dbReference type="Google" id="ProtNLM"/>
    </source>
</evidence>
<comment type="caution">
    <text evidence="2">The sequence shown here is derived from an EMBL/GenBank/DDBJ whole genome shotgun (WGS) entry which is preliminary data.</text>
</comment>
<protein>
    <recommendedName>
        <fullName evidence="4">LigT-like protein</fullName>
    </recommendedName>
</protein>
<dbReference type="SUPFAM" id="SSF55144">
    <property type="entry name" value="LigT-like"/>
    <property type="match status" value="1"/>
</dbReference>
<name>A0ABR3G020_9AGAR</name>
<evidence type="ECO:0000313" key="2">
    <source>
        <dbReference type="EMBL" id="KAL0581121.1"/>
    </source>
</evidence>
<accession>A0ABR3G020</accession>
<evidence type="ECO:0000313" key="3">
    <source>
        <dbReference type="Proteomes" id="UP001465976"/>
    </source>
</evidence>
<dbReference type="Proteomes" id="UP001465976">
    <property type="component" value="Unassembled WGS sequence"/>
</dbReference>
<dbReference type="InterPro" id="IPR009097">
    <property type="entry name" value="Cyclic_Pdiesterase"/>
</dbReference>
<reference evidence="2 3" key="1">
    <citation type="submission" date="2024-02" db="EMBL/GenBank/DDBJ databases">
        <title>A draft genome for the cacao thread blight pathogen Marasmius crinis-equi.</title>
        <authorList>
            <person name="Cohen S.P."/>
            <person name="Baruah I.K."/>
            <person name="Amoako-Attah I."/>
            <person name="Bukari Y."/>
            <person name="Meinhardt L.W."/>
            <person name="Bailey B.A."/>
        </authorList>
    </citation>
    <scope>NUCLEOTIDE SEQUENCE [LARGE SCALE GENOMIC DNA]</scope>
    <source>
        <strain evidence="2 3">GH-76</strain>
    </source>
</reference>
<dbReference type="PANTHER" id="PTHR28141">
    <property type="entry name" value="2',3'-CYCLIC-NUCLEOTIDE 3'-PHOSPHODIESTERASE"/>
    <property type="match status" value="1"/>
</dbReference>
<dbReference type="Gene3D" id="3.90.1140.10">
    <property type="entry name" value="Cyclic phosphodiesterase"/>
    <property type="match status" value="1"/>
</dbReference>
<dbReference type="EMBL" id="JBAHYK010000016">
    <property type="protein sequence ID" value="KAL0581121.1"/>
    <property type="molecule type" value="Genomic_DNA"/>
</dbReference>
<dbReference type="Pfam" id="PF07823">
    <property type="entry name" value="CPDase"/>
    <property type="match status" value="1"/>
</dbReference>
<sequence length="184" mass="21019">MLKMKRIMDIRPPGGNAEPESYPKFDPHITLVSLPSPSGISLSQLRESIPKDQRPLKVTFKSVDVGDHFFRSDYIAVSLTPELVDLHRKVHDSLKLEPRTPKFPHISLTYITNFDAEHGERQRWRDELQSEGRIREEDGGDSIGLNCGIDKEEWISGFVATEIWIVECEGPVETWKILDKIPLS</sequence>